<evidence type="ECO:0000313" key="7">
    <source>
        <dbReference type="Proteomes" id="UP000318405"/>
    </source>
</evidence>
<dbReference type="GO" id="GO:0003677">
    <property type="term" value="F:DNA binding"/>
    <property type="evidence" value="ECO:0007669"/>
    <property type="project" value="UniProtKB-KW"/>
</dbReference>
<dbReference type="SUPFAM" id="SSF55781">
    <property type="entry name" value="GAF domain-like"/>
    <property type="match status" value="1"/>
</dbReference>
<dbReference type="RefSeq" id="WP_143948716.1">
    <property type="nucleotide sequence ID" value="NZ_BAABMB010000006.1"/>
</dbReference>
<comment type="caution">
    <text evidence="6">The sequence shown here is derived from an EMBL/GenBank/DDBJ whole genome shotgun (WGS) entry which is preliminary data.</text>
</comment>
<sequence>MIPSPPVRSVVRAIAVLRALNHEPLSSLDMLHVRTGLPKSTIVRLLRTLESLELVRHAPQHGSYYLTSGVRSLAAGYHSEPMIVEASAPLLDALTLRLKWPAAIAVPDGDAVVVRYSTIPISPLALLHSSLGMRLSLVTRALGRAYLAFCDDEQRAALLCTLRRSEDPEIGPRRDWNALEVELERIRAQGYALREAGVRPVSNTLAVPVHQTGRLVASVGMTFFSSTVTVEQAVARFLPELRELAEGISARLAELAEEV</sequence>
<evidence type="ECO:0000256" key="3">
    <source>
        <dbReference type="ARBA" id="ARBA00023163"/>
    </source>
</evidence>
<organism evidence="6 7">
    <name type="scientific">Verticiella sediminum</name>
    <dbReference type="NCBI Taxonomy" id="1247510"/>
    <lineage>
        <taxon>Bacteria</taxon>
        <taxon>Pseudomonadati</taxon>
        <taxon>Pseudomonadota</taxon>
        <taxon>Betaproteobacteria</taxon>
        <taxon>Burkholderiales</taxon>
        <taxon>Alcaligenaceae</taxon>
        <taxon>Verticiella</taxon>
    </lineage>
</organism>
<dbReference type="InterPro" id="IPR036390">
    <property type="entry name" value="WH_DNA-bd_sf"/>
</dbReference>
<evidence type="ECO:0000259" key="4">
    <source>
        <dbReference type="PROSITE" id="PS51077"/>
    </source>
</evidence>
<feature type="domain" description="IclR-ED" evidence="5">
    <location>
        <begin position="69"/>
        <end position="254"/>
    </location>
</feature>
<keyword evidence="3" id="KW-0804">Transcription</keyword>
<dbReference type="AlphaFoldDB" id="A0A556ALS6"/>
<evidence type="ECO:0000313" key="6">
    <source>
        <dbReference type="EMBL" id="TSH93815.1"/>
    </source>
</evidence>
<feature type="domain" description="HTH iclR-type" evidence="4">
    <location>
        <begin position="7"/>
        <end position="68"/>
    </location>
</feature>
<keyword evidence="1" id="KW-0805">Transcription regulation</keyword>
<dbReference type="PROSITE" id="PS51077">
    <property type="entry name" value="HTH_ICLR"/>
    <property type="match status" value="1"/>
</dbReference>
<dbReference type="InterPro" id="IPR036388">
    <property type="entry name" value="WH-like_DNA-bd_sf"/>
</dbReference>
<gene>
    <name evidence="6" type="ORF">FOZ76_13060</name>
</gene>
<dbReference type="Pfam" id="PF09339">
    <property type="entry name" value="HTH_IclR"/>
    <property type="match status" value="1"/>
</dbReference>
<evidence type="ECO:0000256" key="1">
    <source>
        <dbReference type="ARBA" id="ARBA00023015"/>
    </source>
</evidence>
<keyword evidence="7" id="KW-1185">Reference proteome</keyword>
<dbReference type="SMART" id="SM00346">
    <property type="entry name" value="HTH_ICLR"/>
    <property type="match status" value="1"/>
</dbReference>
<evidence type="ECO:0000256" key="2">
    <source>
        <dbReference type="ARBA" id="ARBA00023125"/>
    </source>
</evidence>
<dbReference type="OrthoDB" id="9807558at2"/>
<dbReference type="SUPFAM" id="SSF46785">
    <property type="entry name" value="Winged helix' DNA-binding domain"/>
    <property type="match status" value="1"/>
</dbReference>
<protein>
    <submittedName>
        <fullName evidence="6">DNA-binding transcriptional regulator</fullName>
    </submittedName>
</protein>
<dbReference type="Proteomes" id="UP000318405">
    <property type="component" value="Unassembled WGS sequence"/>
</dbReference>
<dbReference type="InterPro" id="IPR014757">
    <property type="entry name" value="Tscrpt_reg_IclR_C"/>
</dbReference>
<dbReference type="NCBIfam" id="NF007342">
    <property type="entry name" value="PRK09834.1-4"/>
    <property type="match status" value="1"/>
</dbReference>
<dbReference type="Gene3D" id="3.30.450.40">
    <property type="match status" value="1"/>
</dbReference>
<dbReference type="Pfam" id="PF01614">
    <property type="entry name" value="IclR_C"/>
    <property type="match status" value="1"/>
</dbReference>
<dbReference type="InterPro" id="IPR050707">
    <property type="entry name" value="HTH_MetabolicPath_Reg"/>
</dbReference>
<dbReference type="GO" id="GO:0003700">
    <property type="term" value="F:DNA-binding transcription factor activity"/>
    <property type="evidence" value="ECO:0007669"/>
    <property type="project" value="TreeGrafter"/>
</dbReference>
<accession>A0A556ALS6</accession>
<dbReference type="EMBL" id="VLTJ01000026">
    <property type="protein sequence ID" value="TSH93815.1"/>
    <property type="molecule type" value="Genomic_DNA"/>
</dbReference>
<keyword evidence="2 6" id="KW-0238">DNA-binding</keyword>
<dbReference type="Gene3D" id="1.10.10.10">
    <property type="entry name" value="Winged helix-like DNA-binding domain superfamily/Winged helix DNA-binding domain"/>
    <property type="match status" value="1"/>
</dbReference>
<dbReference type="PROSITE" id="PS51078">
    <property type="entry name" value="ICLR_ED"/>
    <property type="match status" value="1"/>
</dbReference>
<evidence type="ECO:0000259" key="5">
    <source>
        <dbReference type="PROSITE" id="PS51078"/>
    </source>
</evidence>
<dbReference type="InterPro" id="IPR029016">
    <property type="entry name" value="GAF-like_dom_sf"/>
</dbReference>
<dbReference type="PANTHER" id="PTHR30136">
    <property type="entry name" value="HELIX-TURN-HELIX TRANSCRIPTIONAL REGULATOR, ICLR FAMILY"/>
    <property type="match status" value="1"/>
</dbReference>
<name>A0A556ALS6_9BURK</name>
<dbReference type="PANTHER" id="PTHR30136:SF23">
    <property type="entry name" value="DNA-BINDING TRANSCRIPTIONAL ACTIVATOR MHPR"/>
    <property type="match status" value="1"/>
</dbReference>
<reference evidence="6 7" key="1">
    <citation type="submission" date="2019-07" db="EMBL/GenBank/DDBJ databases">
        <title>Qingshengfaniella alkalisoli gen. nov., sp. nov., isolated from saline soil.</title>
        <authorList>
            <person name="Xu L."/>
            <person name="Huang X.-X."/>
            <person name="Sun J.-Q."/>
        </authorList>
    </citation>
    <scope>NUCLEOTIDE SEQUENCE [LARGE SCALE GENOMIC DNA]</scope>
    <source>
        <strain evidence="6 7">DSM 27279</strain>
    </source>
</reference>
<proteinExistence type="predicted"/>
<dbReference type="GO" id="GO:0045892">
    <property type="term" value="P:negative regulation of DNA-templated transcription"/>
    <property type="evidence" value="ECO:0007669"/>
    <property type="project" value="TreeGrafter"/>
</dbReference>
<dbReference type="InterPro" id="IPR005471">
    <property type="entry name" value="Tscrpt_reg_IclR_N"/>
</dbReference>